<comment type="caution">
    <text evidence="1">The sequence shown here is derived from an EMBL/GenBank/DDBJ whole genome shotgun (WGS) entry which is preliminary data.</text>
</comment>
<name>A0A9J5YV90_SOLCO</name>
<dbReference type="EMBL" id="JACXVP010000005">
    <property type="protein sequence ID" value="KAG5604659.1"/>
    <property type="molecule type" value="Genomic_DNA"/>
</dbReference>
<gene>
    <name evidence="1" type="ORF">H5410_026151</name>
</gene>
<evidence type="ECO:0000313" key="2">
    <source>
        <dbReference type="Proteomes" id="UP000824120"/>
    </source>
</evidence>
<proteinExistence type="predicted"/>
<keyword evidence="2" id="KW-1185">Reference proteome</keyword>
<organism evidence="1 2">
    <name type="scientific">Solanum commersonii</name>
    <name type="common">Commerson's wild potato</name>
    <name type="synonym">Commerson's nightshade</name>
    <dbReference type="NCBI Taxonomy" id="4109"/>
    <lineage>
        <taxon>Eukaryota</taxon>
        <taxon>Viridiplantae</taxon>
        <taxon>Streptophyta</taxon>
        <taxon>Embryophyta</taxon>
        <taxon>Tracheophyta</taxon>
        <taxon>Spermatophyta</taxon>
        <taxon>Magnoliopsida</taxon>
        <taxon>eudicotyledons</taxon>
        <taxon>Gunneridae</taxon>
        <taxon>Pentapetalae</taxon>
        <taxon>asterids</taxon>
        <taxon>lamiids</taxon>
        <taxon>Solanales</taxon>
        <taxon>Solanaceae</taxon>
        <taxon>Solanoideae</taxon>
        <taxon>Solaneae</taxon>
        <taxon>Solanum</taxon>
    </lineage>
</organism>
<feature type="non-terminal residue" evidence="1">
    <location>
        <position position="1"/>
    </location>
</feature>
<protein>
    <submittedName>
        <fullName evidence="1">Uncharacterized protein</fullName>
    </submittedName>
</protein>
<sequence>GQHAHFQVQTNPKADKPRFCRFSCAIVHEFFVIQNSQNKMAKIFHGCSPWIFCDPKFPKQNGQNLHGHPLRS</sequence>
<accession>A0A9J5YV90</accession>
<dbReference type="Proteomes" id="UP000824120">
    <property type="component" value="Chromosome 5"/>
</dbReference>
<reference evidence="1 2" key="1">
    <citation type="submission" date="2020-09" db="EMBL/GenBank/DDBJ databases">
        <title>De no assembly of potato wild relative species, Solanum commersonii.</title>
        <authorList>
            <person name="Cho K."/>
        </authorList>
    </citation>
    <scope>NUCLEOTIDE SEQUENCE [LARGE SCALE GENOMIC DNA]</scope>
    <source>
        <strain evidence="1">LZ3.2</strain>
        <tissue evidence="1">Leaf</tissue>
    </source>
</reference>
<evidence type="ECO:0000313" key="1">
    <source>
        <dbReference type="EMBL" id="KAG5604659.1"/>
    </source>
</evidence>
<dbReference type="AlphaFoldDB" id="A0A9J5YV90"/>